<protein>
    <submittedName>
        <fullName evidence="2">Uncharacterized protein</fullName>
    </submittedName>
</protein>
<evidence type="ECO:0000313" key="2">
    <source>
        <dbReference type="EMBL" id="KAF0706057.1"/>
    </source>
</evidence>
<evidence type="ECO:0000256" key="1">
    <source>
        <dbReference type="SAM" id="MobiDB-lite"/>
    </source>
</evidence>
<proteinExistence type="predicted"/>
<organism evidence="2 3">
    <name type="scientific">Aphis craccivora</name>
    <name type="common">Cowpea aphid</name>
    <dbReference type="NCBI Taxonomy" id="307492"/>
    <lineage>
        <taxon>Eukaryota</taxon>
        <taxon>Metazoa</taxon>
        <taxon>Ecdysozoa</taxon>
        <taxon>Arthropoda</taxon>
        <taxon>Hexapoda</taxon>
        <taxon>Insecta</taxon>
        <taxon>Pterygota</taxon>
        <taxon>Neoptera</taxon>
        <taxon>Paraneoptera</taxon>
        <taxon>Hemiptera</taxon>
        <taxon>Sternorrhyncha</taxon>
        <taxon>Aphidomorpha</taxon>
        <taxon>Aphidoidea</taxon>
        <taxon>Aphididae</taxon>
        <taxon>Aphidini</taxon>
        <taxon>Aphis</taxon>
        <taxon>Aphis</taxon>
    </lineage>
</organism>
<comment type="caution">
    <text evidence="2">The sequence shown here is derived from an EMBL/GenBank/DDBJ whole genome shotgun (WGS) entry which is preliminary data.</text>
</comment>
<feature type="compositionally biased region" description="Basic residues" evidence="1">
    <location>
        <begin position="102"/>
        <end position="119"/>
    </location>
</feature>
<sequence length="119" mass="13796">MTRSTRKLKSNKTDKEFVNFLINSLPAEAYVSGLNKNLDDRHKADKVLENRAWERYKAKNTPRKEKWIVYAVTNAMKAKTKIGMGSKGKRKRVTKNNSMLAAKKKRTSEPRRKRMVVKG</sequence>
<dbReference type="Proteomes" id="UP000478052">
    <property type="component" value="Unassembled WGS sequence"/>
</dbReference>
<evidence type="ECO:0000313" key="3">
    <source>
        <dbReference type="Proteomes" id="UP000478052"/>
    </source>
</evidence>
<keyword evidence="3" id="KW-1185">Reference proteome</keyword>
<gene>
    <name evidence="2" type="ORF">FWK35_00023754</name>
</gene>
<name>A0A6G0VRN1_APHCR</name>
<feature type="region of interest" description="Disordered" evidence="1">
    <location>
        <begin position="81"/>
        <end position="119"/>
    </location>
</feature>
<dbReference type="OrthoDB" id="6622896at2759"/>
<dbReference type="AlphaFoldDB" id="A0A6G0VRN1"/>
<accession>A0A6G0VRN1</accession>
<dbReference type="EMBL" id="VUJU01013053">
    <property type="protein sequence ID" value="KAF0706057.1"/>
    <property type="molecule type" value="Genomic_DNA"/>
</dbReference>
<reference evidence="2 3" key="1">
    <citation type="submission" date="2019-08" db="EMBL/GenBank/DDBJ databases">
        <title>Whole genome of Aphis craccivora.</title>
        <authorList>
            <person name="Voronova N.V."/>
            <person name="Shulinski R.S."/>
            <person name="Bandarenka Y.V."/>
            <person name="Zhorov D.G."/>
            <person name="Warner D."/>
        </authorList>
    </citation>
    <scope>NUCLEOTIDE SEQUENCE [LARGE SCALE GENOMIC DNA]</scope>
    <source>
        <strain evidence="2">180601</strain>
        <tissue evidence="2">Whole Body</tissue>
    </source>
</reference>